<dbReference type="Proteomes" id="UP001176961">
    <property type="component" value="Unassembled WGS sequence"/>
</dbReference>
<name>A0AA36H789_CYLNA</name>
<feature type="compositionally biased region" description="Low complexity" evidence="2">
    <location>
        <begin position="132"/>
        <end position="146"/>
    </location>
</feature>
<sequence>MEEPAAPIISEDDQHIIPDTFLLDGYLMRNSKPAQFAPPKFLSSSWRSRSKRISRKSIAEEPKEPSTSTVSNVTRYTRSYNQRVRCPTPEILPEIDSHVLLELAGSTAQSFKDVSAAQEKRAAARSRKEQKSSAQTTETTASSKPSTAKKKAKKVETPPAKKAETPPRSSKHKHKERSVTSDAKVDTPVSTKTKKHEKRRHSKEKEEQALDHEDKSASTAPARRKTSSQVRENSPTVDVNSSEKKRSSTNIKGWSKEKIIKHFDLKEFFIDISDFPHHEMPPSASSQEMDSVGEETSKVEINEPSSSQDKPEVEEKTEIRADEKSGRKRKRSSSSSSSCSSSSSGRHSDDDSAQTKPTAKKKAHSERPCVECGRWLDDCAPEWKEVLGPSSVWCSRECIERRVARAHEVLREDYGALTLLRGDGQLLTTGPTLVNLAEFIFKYPEYEPVLPVARKKAHVKTEDTSHEQKKSAAKVLSKDSDRTRFNVRRAFSDALVKRAKMDKIKSAVKLCKDTAEAVEAALFKHCNSNPNSPKYKNWTKMFIENVTDHRNKGFYHRVLTGAISVYKVVTLEGADMGKPEYAAPINEDGSGVEEANVISDEVSASTSAANENVKPEAEEPVAVERVVEVAKGSGSGAAMSEIDASKTSLRRDSSFTRSNSEGVKPRRTSKRSDARKVVTTIDAILGDGAKDTTEQHLSHFYDVNCSICLAKQKQQAEAERKEREEKEKQREEERRFREMLPLDRFHNRQPGNFYTSVAASSVKDLQRRSFDDSKQTPESTGAACASDEDYGDSYGVEADDSPSYMDATAPFVESRQVPDSWREDSRRSPGWMRSATIIWKGQISMNNTLLLTSFCLVSNPVACRAVAQLPSILRIKGRIVPVIVFDYVHGIVKNGEHQVCVMRLTTPGNFDDEQRFYSLYEDMMRKGRYFAIDVPRDSGLKDIYLMPLAPDEEPPAILLPFDGPGIPLRHPPMILCVMVVYGSDKSWDSRLRYDDVPSSLSSLTRSRREKSDSPRNADAVEKSEAEALTSEREVPEPSVDSQAAKAIQEREGFPQPAEESQSATSTPSDTQANFAPVSETDSLLPSKFFAMCEKAAKEPAKILSADEIETLPDLLVFIQLNSNPREIKEVVARFLTNPTLTDNDRELIRKKVMEKISIEKKRKAQNKKLATPKAAKESPKVEEKSQDLNESAASDNKKEPANPEGIDLESLNQLSSFVGEGAKDLFTQVVEETTDVSPSPPLPPLSPTPERKGTETPVDNASEIERKSSPNVLTCSEMLPGPPPVPPVYGDNDSPDGSAADLERRESVDSPNLPQPPPFPTLKILPVPPPPPPQSCDIAVPPPPPPPPELSNQTSHVEQLPSAKAPLVAPPPPPPILGAQPSGPISYPPTNPQMLHQTPIQPQMPPGMYPPFQMPPVSGLLPPLHPPSLAGVPPSITQMRAPMATLPQAPRAPYPIPPVPPSPMQPQVHAQAPVSAEHRDFFPCPTMHRPEFSKGQPPFPQPPLVGKVESQSAVLPPPMAPQPYPSNQAVATTFPAQQPGLMAVPPKRVLPTGIIPSLGRALTEKDLIPRTPTPSPPPPNKQVPASANGPRTPSPISKSFDRGVGLGGLTKDRAEREQGNASQVSSQLQDEKSFATGRAGGDSGPQAWHSDHPEHNKTLQDSNDDDAMEVGYESDSNCAYSDSKNGAMWTPRPVERGRPPLRRPVGYGPPSGSRPQMPIPDYADDPNYIPINQQRTRGFGTPQPYRPPYTPRRAGFFPPPLSRGAYSAPNVRPGPEPGVGPPPMRGRYMPPMRPPMWRGSRGAPFAPRDGPPWRDPSYRPRF</sequence>
<dbReference type="CDD" id="cd21538">
    <property type="entry name" value="SPOC_TFIIS"/>
    <property type="match status" value="1"/>
</dbReference>
<feature type="compositionally biased region" description="Polar residues" evidence="2">
    <location>
        <begin position="1583"/>
        <end position="1597"/>
    </location>
</feature>
<protein>
    <recommendedName>
        <fullName evidence="3">TFIIS central domain-containing protein</fullName>
    </recommendedName>
</protein>
<feature type="region of interest" description="Disordered" evidence="2">
    <location>
        <begin position="632"/>
        <end position="674"/>
    </location>
</feature>
<feature type="region of interest" description="Disordered" evidence="2">
    <location>
        <begin position="766"/>
        <end position="799"/>
    </location>
</feature>
<feature type="compositionally biased region" description="Polar residues" evidence="2">
    <location>
        <begin position="1674"/>
        <end position="1684"/>
    </location>
</feature>
<dbReference type="InterPro" id="IPR012921">
    <property type="entry name" value="SPOC_C"/>
</dbReference>
<feature type="region of interest" description="Disordered" evidence="2">
    <location>
        <begin position="1159"/>
        <end position="1213"/>
    </location>
</feature>
<feature type="coiled-coil region" evidence="1">
    <location>
        <begin position="709"/>
        <end position="736"/>
    </location>
</feature>
<dbReference type="PANTHER" id="PTHR11477">
    <property type="entry name" value="TRANSCRIPTION FACTOR S-II ZINC FINGER DOMAIN-CONTAINING PROTEIN"/>
    <property type="match status" value="1"/>
</dbReference>
<feature type="compositionally biased region" description="Basic and acidic residues" evidence="2">
    <location>
        <begin position="154"/>
        <end position="165"/>
    </location>
</feature>
<feature type="compositionally biased region" description="Pro residues" evidence="2">
    <location>
        <begin position="1571"/>
        <end position="1581"/>
    </location>
</feature>
<feature type="compositionally biased region" description="Basic and acidic residues" evidence="2">
    <location>
        <begin position="309"/>
        <end position="325"/>
    </location>
</feature>
<feature type="compositionally biased region" description="Polar residues" evidence="2">
    <location>
        <begin position="1619"/>
        <end position="1628"/>
    </location>
</feature>
<feature type="region of interest" description="Disordered" evidence="2">
    <location>
        <begin position="109"/>
        <end position="257"/>
    </location>
</feature>
<feature type="compositionally biased region" description="Basic and acidic residues" evidence="2">
    <location>
        <begin position="1174"/>
        <end position="1187"/>
    </location>
</feature>
<dbReference type="Gene3D" id="1.10.472.30">
    <property type="entry name" value="Transcription elongation factor S-II, central domain"/>
    <property type="match status" value="1"/>
</dbReference>
<evidence type="ECO:0000259" key="3">
    <source>
        <dbReference type="PROSITE" id="PS51321"/>
    </source>
</evidence>
<keyword evidence="1" id="KW-0175">Coiled coil</keyword>
<feature type="compositionally biased region" description="Low complexity" evidence="2">
    <location>
        <begin position="1785"/>
        <end position="1802"/>
    </location>
</feature>
<feature type="compositionally biased region" description="Polar residues" evidence="2">
    <location>
        <begin position="227"/>
        <end position="240"/>
    </location>
</feature>
<feature type="compositionally biased region" description="Basic residues" evidence="2">
    <location>
        <begin position="192"/>
        <end position="202"/>
    </location>
</feature>
<feature type="compositionally biased region" description="Low complexity" evidence="2">
    <location>
        <begin position="333"/>
        <end position="345"/>
    </location>
</feature>
<feature type="region of interest" description="Disordered" evidence="2">
    <location>
        <begin position="998"/>
        <end position="1074"/>
    </location>
</feature>
<feature type="compositionally biased region" description="Basic and acidic residues" evidence="2">
    <location>
        <begin position="1649"/>
        <end position="1658"/>
    </location>
</feature>
<feature type="compositionally biased region" description="Basic and acidic residues" evidence="2">
    <location>
        <begin position="766"/>
        <end position="775"/>
    </location>
</feature>
<feature type="compositionally biased region" description="Pro residues" evidence="2">
    <location>
        <begin position="1772"/>
        <end position="1784"/>
    </location>
</feature>
<keyword evidence="5" id="KW-1185">Reference proteome</keyword>
<feature type="region of interest" description="Disordered" evidence="2">
    <location>
        <begin position="1447"/>
        <end position="1467"/>
    </location>
</feature>
<feature type="compositionally biased region" description="Pro residues" evidence="2">
    <location>
        <begin position="1450"/>
        <end position="1464"/>
    </location>
</feature>
<comment type="caution">
    <text evidence="4">The sequence shown here is derived from an EMBL/GenBank/DDBJ whole genome shotgun (WGS) entry which is preliminary data.</text>
</comment>
<dbReference type="PANTHER" id="PTHR11477:SF51">
    <property type="entry name" value="PROTEIN PARTNER OF SNF, ISOFORM B"/>
    <property type="match status" value="1"/>
</dbReference>
<feature type="compositionally biased region" description="Basic and acidic residues" evidence="2">
    <location>
        <begin position="1009"/>
        <end position="1035"/>
    </location>
</feature>
<feature type="compositionally biased region" description="Pro residues" evidence="2">
    <location>
        <begin position="1402"/>
        <end position="1413"/>
    </location>
</feature>
<evidence type="ECO:0000256" key="1">
    <source>
        <dbReference type="SAM" id="Coils"/>
    </source>
</evidence>
<dbReference type="Pfam" id="PF07500">
    <property type="entry name" value="TFIIS_M"/>
    <property type="match status" value="1"/>
</dbReference>
<feature type="region of interest" description="Disordered" evidence="2">
    <location>
        <begin position="46"/>
        <end position="90"/>
    </location>
</feature>
<organism evidence="4 5">
    <name type="scientific">Cylicocyclus nassatus</name>
    <name type="common">Nematode worm</name>
    <dbReference type="NCBI Taxonomy" id="53992"/>
    <lineage>
        <taxon>Eukaryota</taxon>
        <taxon>Metazoa</taxon>
        <taxon>Ecdysozoa</taxon>
        <taxon>Nematoda</taxon>
        <taxon>Chromadorea</taxon>
        <taxon>Rhabditida</taxon>
        <taxon>Rhabditina</taxon>
        <taxon>Rhabditomorpha</taxon>
        <taxon>Strongyloidea</taxon>
        <taxon>Strongylidae</taxon>
        <taxon>Cylicocyclus</taxon>
    </lineage>
</organism>
<dbReference type="PROSITE" id="PS51321">
    <property type="entry name" value="TFIIS_CENTRAL"/>
    <property type="match status" value="1"/>
</dbReference>
<feature type="domain" description="TFIIS central" evidence="3">
    <location>
        <begin position="483"/>
        <end position="604"/>
    </location>
</feature>
<dbReference type="GO" id="GO:0005634">
    <property type="term" value="C:nucleus"/>
    <property type="evidence" value="ECO:0007669"/>
    <property type="project" value="TreeGrafter"/>
</dbReference>
<feature type="compositionally biased region" description="Pro residues" evidence="2">
    <location>
        <begin position="1238"/>
        <end position="1247"/>
    </location>
</feature>
<accession>A0AA36H789</accession>
<feature type="compositionally biased region" description="Basic and acidic residues" evidence="2">
    <location>
        <begin position="203"/>
        <end position="216"/>
    </location>
</feature>
<feature type="region of interest" description="Disordered" evidence="2">
    <location>
        <begin position="1225"/>
        <end position="1413"/>
    </location>
</feature>
<feature type="compositionally biased region" description="Pro residues" evidence="2">
    <location>
        <begin position="1313"/>
        <end position="1349"/>
    </location>
</feature>
<dbReference type="InterPro" id="IPR036575">
    <property type="entry name" value="TFIIS_cen_dom_sf"/>
</dbReference>
<feature type="compositionally biased region" description="Polar residues" evidence="2">
    <location>
        <begin position="1058"/>
        <end position="1074"/>
    </location>
</feature>
<dbReference type="SMART" id="SM00510">
    <property type="entry name" value="TFS2M"/>
    <property type="match status" value="1"/>
</dbReference>
<feature type="compositionally biased region" description="Pro residues" evidence="2">
    <location>
        <begin position="1515"/>
        <end position="1524"/>
    </location>
</feature>
<dbReference type="GO" id="GO:0006351">
    <property type="term" value="P:DNA-templated transcription"/>
    <property type="evidence" value="ECO:0007669"/>
    <property type="project" value="InterPro"/>
</dbReference>
<dbReference type="InterPro" id="IPR003618">
    <property type="entry name" value="TFIIS_cen_dom"/>
</dbReference>
<proteinExistence type="predicted"/>
<dbReference type="Pfam" id="PF07744">
    <property type="entry name" value="SPOC"/>
    <property type="match status" value="1"/>
</dbReference>
<feature type="region of interest" description="Disordered" evidence="2">
    <location>
        <begin position="1542"/>
        <end position="1822"/>
    </location>
</feature>
<evidence type="ECO:0000256" key="2">
    <source>
        <dbReference type="SAM" id="MobiDB-lite"/>
    </source>
</evidence>
<feature type="compositionally biased region" description="Polar residues" evidence="2">
    <location>
        <begin position="65"/>
        <end position="82"/>
    </location>
</feature>
<feature type="region of interest" description="Disordered" evidence="2">
    <location>
        <begin position="275"/>
        <end position="364"/>
    </location>
</feature>
<feature type="compositionally biased region" description="Basic and acidic residues" evidence="2">
    <location>
        <begin position="118"/>
        <end position="131"/>
    </location>
</feature>
<evidence type="ECO:0000313" key="5">
    <source>
        <dbReference type="Proteomes" id="UP001176961"/>
    </source>
</evidence>
<dbReference type="EMBL" id="CATQJL010000316">
    <property type="protein sequence ID" value="CAJ0605364.1"/>
    <property type="molecule type" value="Genomic_DNA"/>
</dbReference>
<reference evidence="4" key="1">
    <citation type="submission" date="2023-07" db="EMBL/GenBank/DDBJ databases">
        <authorList>
            <consortium name="CYATHOMIX"/>
        </authorList>
    </citation>
    <scope>NUCLEOTIDE SEQUENCE</scope>
    <source>
        <strain evidence="4">N/A</strain>
    </source>
</reference>
<gene>
    <name evidence="4" type="ORF">CYNAS_LOCUS17347</name>
</gene>
<feature type="region of interest" description="Disordered" evidence="2">
    <location>
        <begin position="1483"/>
        <end position="1527"/>
    </location>
</feature>
<evidence type="ECO:0000313" key="4">
    <source>
        <dbReference type="EMBL" id="CAJ0605364.1"/>
    </source>
</evidence>
<dbReference type="SUPFAM" id="SSF46942">
    <property type="entry name" value="Elongation factor TFIIS domain 2"/>
    <property type="match status" value="1"/>
</dbReference>